<evidence type="ECO:0000256" key="1">
    <source>
        <dbReference type="SAM" id="MobiDB-lite"/>
    </source>
</evidence>
<keyword evidence="3" id="KW-1185">Reference proteome</keyword>
<name>A0ABT4CU73_9CLOT</name>
<comment type="caution">
    <text evidence="2">The sequence shown here is derived from an EMBL/GenBank/DDBJ whole genome shotgun (WGS) entry which is preliminary data.</text>
</comment>
<organism evidence="2 3">
    <name type="scientific">Clostridium ganghwense</name>
    <dbReference type="NCBI Taxonomy" id="312089"/>
    <lineage>
        <taxon>Bacteria</taxon>
        <taxon>Bacillati</taxon>
        <taxon>Bacillota</taxon>
        <taxon>Clostridia</taxon>
        <taxon>Eubacteriales</taxon>
        <taxon>Clostridiaceae</taxon>
        <taxon>Clostridium</taxon>
    </lineage>
</organism>
<evidence type="ECO:0000313" key="2">
    <source>
        <dbReference type="EMBL" id="MCY6372609.1"/>
    </source>
</evidence>
<accession>A0ABT4CU73</accession>
<dbReference type="RefSeq" id="WP_268051621.1">
    <property type="nucleotide sequence ID" value="NZ_JAPQES010000007.1"/>
</dbReference>
<sequence length="77" mass="9115">MSEKDYKDEEISTMHNIHHEIEAINEKHNPISNEDEFAVIGNNTELGDIHELDTNIETNPFPFSQEKRPFYKEDNKR</sequence>
<protein>
    <submittedName>
        <fullName evidence="2">Uncharacterized protein</fullName>
    </submittedName>
</protein>
<evidence type="ECO:0000313" key="3">
    <source>
        <dbReference type="Proteomes" id="UP001079657"/>
    </source>
</evidence>
<gene>
    <name evidence="2" type="ORF">OXH55_18425</name>
</gene>
<reference evidence="2" key="1">
    <citation type="submission" date="2022-12" db="EMBL/GenBank/DDBJ databases">
        <authorList>
            <person name="Wang J."/>
        </authorList>
    </citation>
    <scope>NUCLEOTIDE SEQUENCE</scope>
    <source>
        <strain evidence="2">HY-42-06</strain>
    </source>
</reference>
<proteinExistence type="predicted"/>
<feature type="compositionally biased region" description="Basic and acidic residues" evidence="1">
    <location>
        <begin position="65"/>
        <end position="77"/>
    </location>
</feature>
<dbReference type="Proteomes" id="UP001079657">
    <property type="component" value="Unassembled WGS sequence"/>
</dbReference>
<feature type="region of interest" description="Disordered" evidence="1">
    <location>
        <begin position="56"/>
        <end position="77"/>
    </location>
</feature>
<dbReference type="EMBL" id="JAPQES010000007">
    <property type="protein sequence ID" value="MCY6372609.1"/>
    <property type="molecule type" value="Genomic_DNA"/>
</dbReference>